<sequence>MRVTRPLVATAAVYAAVALTVSAGTVVTVALLVDLVADDLDPGTRTAVVVVSVCVAVGVAGWFVPAALSPILHRLLNGKQPSPRRRIE</sequence>
<keyword evidence="1" id="KW-1133">Transmembrane helix</keyword>
<accession>A0ABW7SY40</accession>
<keyword evidence="1" id="KW-0472">Membrane</keyword>
<reference evidence="2 3" key="1">
    <citation type="submission" date="2024-10" db="EMBL/GenBank/DDBJ databases">
        <title>The Natural Products Discovery Center: Release of the First 8490 Sequenced Strains for Exploring Actinobacteria Biosynthetic Diversity.</title>
        <authorList>
            <person name="Kalkreuter E."/>
            <person name="Kautsar S.A."/>
            <person name="Yang D."/>
            <person name="Bader C.D."/>
            <person name="Teijaro C.N."/>
            <person name="Fluegel L."/>
            <person name="Davis C.M."/>
            <person name="Simpson J.R."/>
            <person name="Lauterbach L."/>
            <person name="Steele A.D."/>
            <person name="Gui C."/>
            <person name="Meng S."/>
            <person name="Li G."/>
            <person name="Viehrig K."/>
            <person name="Ye F."/>
            <person name="Su P."/>
            <person name="Kiefer A.F."/>
            <person name="Nichols A."/>
            <person name="Cepeda A.J."/>
            <person name="Yan W."/>
            <person name="Fan B."/>
            <person name="Jiang Y."/>
            <person name="Adhikari A."/>
            <person name="Zheng C.-J."/>
            <person name="Schuster L."/>
            <person name="Cowan T.M."/>
            <person name="Smanski M.J."/>
            <person name="Chevrette M.G."/>
            <person name="De Carvalho L.P.S."/>
            <person name="Shen B."/>
        </authorList>
    </citation>
    <scope>NUCLEOTIDE SEQUENCE [LARGE SCALE GENOMIC DNA]</scope>
    <source>
        <strain evidence="2 3">NPDC021253</strain>
    </source>
</reference>
<dbReference type="Proteomes" id="UP001611075">
    <property type="component" value="Unassembled WGS sequence"/>
</dbReference>
<feature type="transmembrane region" description="Helical" evidence="1">
    <location>
        <begin position="47"/>
        <end position="76"/>
    </location>
</feature>
<name>A0ABW7SY40_9ACTN</name>
<evidence type="ECO:0000256" key="1">
    <source>
        <dbReference type="SAM" id="Phobius"/>
    </source>
</evidence>
<dbReference type="RefSeq" id="WP_396685539.1">
    <property type="nucleotide sequence ID" value="NZ_JBIRPU010000038.1"/>
</dbReference>
<protein>
    <submittedName>
        <fullName evidence="2">Uncharacterized protein</fullName>
    </submittedName>
</protein>
<proteinExistence type="predicted"/>
<comment type="caution">
    <text evidence="2">The sequence shown here is derived from an EMBL/GenBank/DDBJ whole genome shotgun (WGS) entry which is preliminary data.</text>
</comment>
<keyword evidence="3" id="KW-1185">Reference proteome</keyword>
<evidence type="ECO:0000313" key="3">
    <source>
        <dbReference type="Proteomes" id="UP001611075"/>
    </source>
</evidence>
<organism evidence="2 3">
    <name type="scientific">Micromonospora rubida</name>
    <dbReference type="NCBI Taxonomy" id="2697657"/>
    <lineage>
        <taxon>Bacteria</taxon>
        <taxon>Bacillati</taxon>
        <taxon>Actinomycetota</taxon>
        <taxon>Actinomycetes</taxon>
        <taxon>Micromonosporales</taxon>
        <taxon>Micromonosporaceae</taxon>
        <taxon>Micromonospora</taxon>
    </lineage>
</organism>
<keyword evidence="1" id="KW-0812">Transmembrane</keyword>
<dbReference type="EMBL" id="JBIRPU010000038">
    <property type="protein sequence ID" value="MFI0796958.1"/>
    <property type="molecule type" value="Genomic_DNA"/>
</dbReference>
<gene>
    <name evidence="2" type="ORF">ACH4OY_30380</name>
</gene>
<evidence type="ECO:0000313" key="2">
    <source>
        <dbReference type="EMBL" id="MFI0796958.1"/>
    </source>
</evidence>